<name>A0ABU1I408_9MICO</name>
<reference evidence="2 3" key="1">
    <citation type="submission" date="2023-08" db="EMBL/GenBank/DDBJ databases">
        <title>Functional and genomic diversity of the sorghum phyllosphere microbiome.</title>
        <authorList>
            <person name="Shade A."/>
        </authorList>
    </citation>
    <scope>NUCLEOTIDE SEQUENCE [LARGE SCALE GENOMIC DNA]</scope>
    <source>
        <strain evidence="2 3">SORGH_AS_0919</strain>
    </source>
</reference>
<evidence type="ECO:0000256" key="1">
    <source>
        <dbReference type="SAM" id="MobiDB-lite"/>
    </source>
</evidence>
<comment type="caution">
    <text evidence="2">The sequence shown here is derived from an EMBL/GenBank/DDBJ whole genome shotgun (WGS) entry which is preliminary data.</text>
</comment>
<keyword evidence="3" id="KW-1185">Reference proteome</keyword>
<sequence>MSDASESLTDEDARREELLRAGGSTEADAAPRIETSEHDGVTRIDIADTAAVRPGPGPGTPEADGDDPEETR</sequence>
<feature type="compositionally biased region" description="Basic and acidic residues" evidence="1">
    <location>
        <begin position="29"/>
        <end position="46"/>
    </location>
</feature>
<proteinExistence type="predicted"/>
<dbReference type="Proteomes" id="UP001260188">
    <property type="component" value="Unassembled WGS sequence"/>
</dbReference>
<gene>
    <name evidence="2" type="ORF">QE367_002826</name>
</gene>
<organism evidence="2 3">
    <name type="scientific">Microbacterium paludicola</name>
    <dbReference type="NCBI Taxonomy" id="300019"/>
    <lineage>
        <taxon>Bacteria</taxon>
        <taxon>Bacillati</taxon>
        <taxon>Actinomycetota</taxon>
        <taxon>Actinomycetes</taxon>
        <taxon>Micrococcales</taxon>
        <taxon>Microbacteriaceae</taxon>
        <taxon>Microbacterium</taxon>
    </lineage>
</organism>
<evidence type="ECO:0000313" key="3">
    <source>
        <dbReference type="Proteomes" id="UP001260188"/>
    </source>
</evidence>
<dbReference type="EMBL" id="JAVIZA010000001">
    <property type="protein sequence ID" value="MDR6168622.1"/>
    <property type="molecule type" value="Genomic_DNA"/>
</dbReference>
<accession>A0ABU1I408</accession>
<dbReference type="RefSeq" id="WP_023952385.1">
    <property type="nucleotide sequence ID" value="NZ_CP018134.1"/>
</dbReference>
<evidence type="ECO:0000313" key="2">
    <source>
        <dbReference type="EMBL" id="MDR6168622.1"/>
    </source>
</evidence>
<feature type="compositionally biased region" description="Acidic residues" evidence="1">
    <location>
        <begin position="63"/>
        <end position="72"/>
    </location>
</feature>
<evidence type="ECO:0008006" key="4">
    <source>
        <dbReference type="Google" id="ProtNLM"/>
    </source>
</evidence>
<feature type="region of interest" description="Disordered" evidence="1">
    <location>
        <begin position="1"/>
        <end position="72"/>
    </location>
</feature>
<protein>
    <recommendedName>
        <fullName evidence="4">Multidrug transporter</fullName>
    </recommendedName>
</protein>